<dbReference type="Proteomes" id="UP000224460">
    <property type="component" value="Unassembled WGS sequence"/>
</dbReference>
<dbReference type="EMBL" id="PEDL01000015">
    <property type="protein sequence ID" value="PHV69987.1"/>
    <property type="molecule type" value="Genomic_DNA"/>
</dbReference>
<keyword evidence="2" id="KW-1185">Reference proteome</keyword>
<name>A0AC61DAE6_9FIRM</name>
<accession>A0AC61DAE6</accession>
<gene>
    <name evidence="1" type="ORF">CS063_12630</name>
</gene>
<evidence type="ECO:0000313" key="2">
    <source>
        <dbReference type="Proteomes" id="UP000224460"/>
    </source>
</evidence>
<reference evidence="1" key="1">
    <citation type="submission" date="2017-10" db="EMBL/GenBank/DDBJ databases">
        <title>Genome sequence of cellulolytic Lachnospiraceae bacterium XHS1971 isolated from hotspring sediment.</title>
        <authorList>
            <person name="Vasudevan G."/>
            <person name="Joshi A.J."/>
            <person name="Hivarkar S."/>
            <person name="Lanjekar V.B."/>
            <person name="Dhakephalkar P.K."/>
            <person name="Dagar S."/>
        </authorList>
    </citation>
    <scope>NUCLEOTIDE SEQUENCE</scope>
    <source>
        <strain evidence="1">XHS1971</strain>
    </source>
</reference>
<proteinExistence type="predicted"/>
<sequence length="381" mass="44019">MNISLESILKHPIFESARCLAGSQGMNRHLKRVSVFDCPFSKEESYDSLIEEGDFFLSCLEQFDNNKGQIIEFLQQLINRGSSGLCIVTNSEKPLLSEEEKQVCEAHNFPVIAFTNNIPYAVLLDVINKQIIHQQLNLINEYKLEQLLRSGDGKEKLQLLYNINPHIKSYVCILLLTGPMNSAISLAHVKKSFMNKEDDLFIEGQAYRLLVISSTDSKQLELKERLLTETITQNFREIHLGISQIYDKREINYALQEAQNALMLSKLFEKPFIRYSPLSTLPLLVTLRDSHELLAFYNSYVETLRIQASDNNLEELLHTVEVYVDRGGDYKRAAEQIRQHENTIRYRINKVKAYLNLEHDTIEFHQIIALAVQAQKLLKQR</sequence>
<protein>
    <submittedName>
        <fullName evidence="1">Uncharacterized protein</fullName>
    </submittedName>
</protein>
<organism evidence="1 2">
    <name type="scientific">Sporanaerobium hydrogeniformans</name>
    <dbReference type="NCBI Taxonomy" id="3072179"/>
    <lineage>
        <taxon>Bacteria</taxon>
        <taxon>Bacillati</taxon>
        <taxon>Bacillota</taxon>
        <taxon>Clostridia</taxon>
        <taxon>Lachnospirales</taxon>
        <taxon>Lachnospiraceae</taxon>
        <taxon>Sporanaerobium</taxon>
    </lineage>
</organism>
<evidence type="ECO:0000313" key="1">
    <source>
        <dbReference type="EMBL" id="PHV69987.1"/>
    </source>
</evidence>
<comment type="caution">
    <text evidence="1">The sequence shown here is derived from an EMBL/GenBank/DDBJ whole genome shotgun (WGS) entry which is preliminary data.</text>
</comment>